<sequence length="114" mass="12554">MKTLYILVSLLLVNNAFSLSKIESEFNGNTTCSTCKFVVNVIDYDLSVANKTIGIIASDVKQICQLIKGPSGRECEIICNDIQEICNWLGHGLNSTQVCQKLHMCNNTLSHAIC</sequence>
<gene>
    <name evidence="3" type="ORF">CPAV1605_681</name>
</gene>
<name>A0A5E8CIP5_9ZZZZ</name>
<protein>
    <recommendedName>
        <fullName evidence="2">Saposin B-type domain-containing protein</fullName>
    </recommendedName>
</protein>
<evidence type="ECO:0000313" key="3">
    <source>
        <dbReference type="EMBL" id="VVU94956.1"/>
    </source>
</evidence>
<dbReference type="EMBL" id="CABVLZ010000002">
    <property type="protein sequence ID" value="VVU94956.1"/>
    <property type="molecule type" value="Genomic_DNA"/>
</dbReference>
<dbReference type="Gene3D" id="1.10.225.10">
    <property type="entry name" value="Saposin-like"/>
    <property type="match status" value="1"/>
</dbReference>
<proteinExistence type="predicted"/>
<dbReference type="PROSITE" id="PS50015">
    <property type="entry name" value="SAP_B"/>
    <property type="match status" value="1"/>
</dbReference>
<accession>A0A5E8CIP5</accession>
<organism evidence="3">
    <name type="scientific">seawater metagenome</name>
    <dbReference type="NCBI Taxonomy" id="1561972"/>
    <lineage>
        <taxon>unclassified sequences</taxon>
        <taxon>metagenomes</taxon>
        <taxon>ecological metagenomes</taxon>
    </lineage>
</organism>
<dbReference type="SUPFAM" id="SSF47862">
    <property type="entry name" value="Saposin"/>
    <property type="match status" value="1"/>
</dbReference>
<reference evidence="3" key="1">
    <citation type="submission" date="2019-09" db="EMBL/GenBank/DDBJ databases">
        <authorList>
            <person name="Needham M D."/>
        </authorList>
    </citation>
    <scope>NUCLEOTIDE SEQUENCE</scope>
</reference>
<keyword evidence="1" id="KW-1015">Disulfide bond</keyword>
<feature type="domain" description="Saposin B-type" evidence="2">
    <location>
        <begin position="28"/>
        <end position="109"/>
    </location>
</feature>
<dbReference type="SMART" id="SM00741">
    <property type="entry name" value="SapB"/>
    <property type="match status" value="1"/>
</dbReference>
<evidence type="ECO:0000259" key="2">
    <source>
        <dbReference type="PROSITE" id="PS50015"/>
    </source>
</evidence>
<dbReference type="AlphaFoldDB" id="A0A5E8CIP5"/>
<dbReference type="InterPro" id="IPR008139">
    <property type="entry name" value="SaposinB_dom"/>
</dbReference>
<evidence type="ECO:0000256" key="1">
    <source>
        <dbReference type="ARBA" id="ARBA00023157"/>
    </source>
</evidence>
<dbReference type="InterPro" id="IPR011001">
    <property type="entry name" value="Saposin-like"/>
</dbReference>